<keyword evidence="3" id="KW-0548">Nucleotidyltransferase</keyword>
<dbReference type="PANTHER" id="PTHR19446">
    <property type="entry name" value="REVERSE TRANSCRIPTASES"/>
    <property type="match status" value="1"/>
</dbReference>
<feature type="region of interest" description="Disordered" evidence="1">
    <location>
        <begin position="302"/>
        <end position="324"/>
    </location>
</feature>
<dbReference type="InterPro" id="IPR000477">
    <property type="entry name" value="RT_dom"/>
</dbReference>
<keyword evidence="4" id="KW-1185">Reference proteome</keyword>
<evidence type="ECO:0000313" key="4">
    <source>
        <dbReference type="Proteomes" id="UP000299102"/>
    </source>
</evidence>
<gene>
    <name evidence="3" type="primary">pol</name>
    <name evidence="3" type="ORF">EVAR_36036_1</name>
</gene>
<evidence type="ECO:0000313" key="3">
    <source>
        <dbReference type="EMBL" id="GBP53667.1"/>
    </source>
</evidence>
<reference evidence="3 4" key="1">
    <citation type="journal article" date="2019" name="Commun. Biol.">
        <title>The bagworm genome reveals a unique fibroin gene that provides high tensile strength.</title>
        <authorList>
            <person name="Kono N."/>
            <person name="Nakamura H."/>
            <person name="Ohtoshi R."/>
            <person name="Tomita M."/>
            <person name="Numata K."/>
            <person name="Arakawa K."/>
        </authorList>
    </citation>
    <scope>NUCLEOTIDE SEQUENCE [LARGE SCALE GENOMIC DNA]</scope>
</reference>
<protein>
    <submittedName>
        <fullName evidence="3">RNA-directed DNA polymerase from mobile element jockey</fullName>
    </submittedName>
</protein>
<evidence type="ECO:0000259" key="2">
    <source>
        <dbReference type="PROSITE" id="PS50878"/>
    </source>
</evidence>
<evidence type="ECO:0000256" key="1">
    <source>
        <dbReference type="SAM" id="MobiDB-lite"/>
    </source>
</evidence>
<dbReference type="STRING" id="151549.A0A4C1WU34"/>
<dbReference type="GO" id="GO:0003964">
    <property type="term" value="F:RNA-directed DNA polymerase activity"/>
    <property type="evidence" value="ECO:0007669"/>
    <property type="project" value="UniProtKB-KW"/>
</dbReference>
<keyword evidence="3" id="KW-0808">Transferase</keyword>
<organism evidence="3 4">
    <name type="scientific">Eumeta variegata</name>
    <name type="common">Bagworm moth</name>
    <name type="synonym">Eumeta japonica</name>
    <dbReference type="NCBI Taxonomy" id="151549"/>
    <lineage>
        <taxon>Eukaryota</taxon>
        <taxon>Metazoa</taxon>
        <taxon>Ecdysozoa</taxon>
        <taxon>Arthropoda</taxon>
        <taxon>Hexapoda</taxon>
        <taxon>Insecta</taxon>
        <taxon>Pterygota</taxon>
        <taxon>Neoptera</taxon>
        <taxon>Endopterygota</taxon>
        <taxon>Lepidoptera</taxon>
        <taxon>Glossata</taxon>
        <taxon>Ditrysia</taxon>
        <taxon>Tineoidea</taxon>
        <taxon>Psychidae</taxon>
        <taxon>Oiketicinae</taxon>
        <taxon>Eumeta</taxon>
    </lineage>
</organism>
<dbReference type="OrthoDB" id="5534248at2759"/>
<sequence>MFAQPAPDLEHVNRVENEVLRRSSLPPKDDLPSVSADEAKPLLPQQALRLVEHISEGFKRKRKTVAVFFDVAKAFDKVWHAGLIYKLHQLQVPDRLVFIIQQYLTNRHFSFRHEKHFCQRLIRAGVPQGSTLSPLLYSAYTNDIPRPQTGVQLALFADDTALYLSGRITLDKHLHFKDHIKRVRQNAQLYLSRLSGMIGKKSKMSLRNKCTLYKVCIRPVMTYAAPVFAHANPKALYQLQVLQNNFCRRASGAPWYVRNDILHRDLELPTISKYMQDMSKKFFDTAANHPNPLLQTAVSYEPPSTSFHPKATECPFRPTGRTHR</sequence>
<proteinExistence type="predicted"/>
<keyword evidence="3" id="KW-0695">RNA-directed DNA polymerase</keyword>
<dbReference type="EMBL" id="BGZK01000631">
    <property type="protein sequence ID" value="GBP53667.1"/>
    <property type="molecule type" value="Genomic_DNA"/>
</dbReference>
<dbReference type="PROSITE" id="PS50878">
    <property type="entry name" value="RT_POL"/>
    <property type="match status" value="1"/>
</dbReference>
<dbReference type="InterPro" id="IPR043502">
    <property type="entry name" value="DNA/RNA_pol_sf"/>
</dbReference>
<dbReference type="Proteomes" id="UP000299102">
    <property type="component" value="Unassembled WGS sequence"/>
</dbReference>
<accession>A0A4C1WU34</accession>
<feature type="domain" description="Reverse transcriptase" evidence="2">
    <location>
        <begin position="1"/>
        <end position="217"/>
    </location>
</feature>
<dbReference type="Pfam" id="PF00078">
    <property type="entry name" value="RVT_1"/>
    <property type="match status" value="1"/>
</dbReference>
<dbReference type="SUPFAM" id="SSF56672">
    <property type="entry name" value="DNA/RNA polymerases"/>
    <property type="match status" value="1"/>
</dbReference>
<comment type="caution">
    <text evidence="3">The sequence shown here is derived from an EMBL/GenBank/DDBJ whole genome shotgun (WGS) entry which is preliminary data.</text>
</comment>
<dbReference type="AlphaFoldDB" id="A0A4C1WU34"/>
<name>A0A4C1WU34_EUMVA</name>